<evidence type="ECO:0000259" key="2">
    <source>
        <dbReference type="Pfam" id="PF07978"/>
    </source>
</evidence>
<keyword evidence="4" id="KW-1185">Reference proteome</keyword>
<evidence type="ECO:0000313" key="4">
    <source>
        <dbReference type="Proteomes" id="UP000271241"/>
    </source>
</evidence>
<dbReference type="InterPro" id="IPR011008">
    <property type="entry name" value="Dimeric_a/b-barrel"/>
</dbReference>
<feature type="domain" description="NIPSNAP" evidence="2">
    <location>
        <begin position="112"/>
        <end position="209"/>
    </location>
</feature>
<sequence length="321" mass="36492">MLRSTLSRVRLMGVAPGIVGRSLSARTGTPTFFTSATADSKRDPVNAAQIEEGEKQGEQVRSAASRAAGKASRLVTTLLHGAGATREGGSELEDISETYSKVLARGKYVHELQWHKIKPECVDAYAKLVERHYPYIAAGEQQDVKLCGSWSTLIGEEDEAIHLWEYTGYTGHAATMDRLRNDPLHAAFLRELRPMLRERSNQICLEFAFWATMAPSYHGGVYELRSYKLKPGNLLEWETNWRRGLECRRQFCEPVGAWFSQLGRLNYVHHMWQYPDLESRKRTREQAWSVDGWSETVYNTVRLIDDMNSVILVPLPFSPLK</sequence>
<dbReference type="PANTHER" id="PTHR21017">
    <property type="entry name" value="NIPSNAP-RELATED"/>
    <property type="match status" value="1"/>
</dbReference>
<dbReference type="STRING" id="78915.A0A4P9XQ47"/>
<dbReference type="PANTHER" id="PTHR21017:SF17">
    <property type="entry name" value="PROTEIN NIPSNAP"/>
    <property type="match status" value="1"/>
</dbReference>
<dbReference type="InterPro" id="IPR051557">
    <property type="entry name" value="NipSnap_domain"/>
</dbReference>
<accession>A0A4P9XQ47</accession>
<organism evidence="3 4">
    <name type="scientific">Thamnocephalis sphaerospora</name>
    <dbReference type="NCBI Taxonomy" id="78915"/>
    <lineage>
        <taxon>Eukaryota</taxon>
        <taxon>Fungi</taxon>
        <taxon>Fungi incertae sedis</taxon>
        <taxon>Zoopagomycota</taxon>
        <taxon>Zoopagomycotina</taxon>
        <taxon>Zoopagomycetes</taxon>
        <taxon>Zoopagales</taxon>
        <taxon>Sigmoideomycetaceae</taxon>
        <taxon>Thamnocephalis</taxon>
    </lineage>
</organism>
<proteinExistence type="inferred from homology"/>
<dbReference type="GO" id="GO:0005739">
    <property type="term" value="C:mitochondrion"/>
    <property type="evidence" value="ECO:0007669"/>
    <property type="project" value="TreeGrafter"/>
</dbReference>
<dbReference type="OrthoDB" id="10262843at2759"/>
<feature type="domain" description="NIPSNAP" evidence="2">
    <location>
        <begin position="222"/>
        <end position="319"/>
    </location>
</feature>
<name>A0A4P9XQ47_9FUNG</name>
<protein>
    <recommendedName>
        <fullName evidence="2">NIPSNAP domain-containing protein</fullName>
    </recommendedName>
</protein>
<dbReference type="FunFam" id="3.30.70.100:FF:000004">
    <property type="entry name" value="NIPSNAP family protein"/>
    <property type="match status" value="1"/>
</dbReference>
<dbReference type="SUPFAM" id="SSF54909">
    <property type="entry name" value="Dimeric alpha+beta barrel"/>
    <property type="match status" value="2"/>
</dbReference>
<evidence type="ECO:0000256" key="1">
    <source>
        <dbReference type="ARBA" id="ARBA00005291"/>
    </source>
</evidence>
<dbReference type="AlphaFoldDB" id="A0A4P9XQ47"/>
<dbReference type="Proteomes" id="UP000271241">
    <property type="component" value="Unassembled WGS sequence"/>
</dbReference>
<dbReference type="GO" id="GO:0000423">
    <property type="term" value="P:mitophagy"/>
    <property type="evidence" value="ECO:0007669"/>
    <property type="project" value="UniProtKB-ARBA"/>
</dbReference>
<gene>
    <name evidence="3" type="ORF">THASP1DRAFT_30055</name>
</gene>
<reference evidence="4" key="1">
    <citation type="journal article" date="2018" name="Nat. Microbiol.">
        <title>Leveraging single-cell genomics to expand the fungal tree of life.</title>
        <authorList>
            <person name="Ahrendt S.R."/>
            <person name="Quandt C.A."/>
            <person name="Ciobanu D."/>
            <person name="Clum A."/>
            <person name="Salamov A."/>
            <person name="Andreopoulos B."/>
            <person name="Cheng J.F."/>
            <person name="Woyke T."/>
            <person name="Pelin A."/>
            <person name="Henrissat B."/>
            <person name="Reynolds N.K."/>
            <person name="Benny G.L."/>
            <person name="Smith M.E."/>
            <person name="James T.Y."/>
            <person name="Grigoriev I.V."/>
        </authorList>
    </citation>
    <scope>NUCLEOTIDE SEQUENCE [LARGE SCALE GENOMIC DNA]</scope>
    <source>
        <strain evidence="4">RSA 1356</strain>
    </source>
</reference>
<dbReference type="Gene3D" id="3.30.70.100">
    <property type="match status" value="2"/>
</dbReference>
<dbReference type="EMBL" id="KZ992633">
    <property type="protein sequence ID" value="RKP08138.1"/>
    <property type="molecule type" value="Genomic_DNA"/>
</dbReference>
<evidence type="ECO:0000313" key="3">
    <source>
        <dbReference type="EMBL" id="RKP08138.1"/>
    </source>
</evidence>
<comment type="similarity">
    <text evidence="1">Belongs to the NipSnap family.</text>
</comment>
<dbReference type="Pfam" id="PF07978">
    <property type="entry name" value="NIPSNAP"/>
    <property type="match status" value="2"/>
</dbReference>
<dbReference type="InterPro" id="IPR012577">
    <property type="entry name" value="NIPSNAP"/>
</dbReference>